<comment type="cofactor">
    <cofactor evidence="3">
        <name>Zn(2+)</name>
        <dbReference type="ChEBI" id="CHEBI:29105"/>
    </cofactor>
    <text evidence="3">Binds 1 zinc ion per subunit.</text>
</comment>
<dbReference type="Pfam" id="PF01400">
    <property type="entry name" value="Astacin"/>
    <property type="match status" value="1"/>
</dbReference>
<protein>
    <recommendedName>
        <fullName evidence="3">Metalloendopeptidase</fullName>
        <ecNumber evidence="3">3.4.24.-</ecNumber>
    </recommendedName>
</protein>
<dbReference type="EC" id="3.4.24.-" evidence="3"/>
<keyword evidence="6" id="KW-1185">Reference proteome</keyword>
<dbReference type="Gene3D" id="3.40.390.10">
    <property type="entry name" value="Collagenase (Catalytic Domain)"/>
    <property type="match status" value="1"/>
</dbReference>
<keyword evidence="3" id="KW-0645">Protease</keyword>
<comment type="caution">
    <text evidence="2">Lacks conserved residue(s) required for the propagation of feature annotation.</text>
</comment>
<proteinExistence type="predicted"/>
<feature type="disulfide bond" evidence="2">
    <location>
        <begin position="220"/>
        <end position="254"/>
    </location>
</feature>
<dbReference type="PRINTS" id="PR00480">
    <property type="entry name" value="ASTACIN"/>
</dbReference>
<dbReference type="AlphaFoldDB" id="A0A915L804"/>
<dbReference type="Gene3D" id="1.10.10.1940">
    <property type="match status" value="1"/>
</dbReference>
<evidence type="ECO:0000259" key="4">
    <source>
        <dbReference type="PROSITE" id="PS51670"/>
    </source>
</evidence>
<feature type="domain" description="ShKT" evidence="4">
    <location>
        <begin position="146"/>
        <end position="180"/>
    </location>
</feature>
<keyword evidence="2" id="KW-1015">Disulfide bond</keyword>
<feature type="domain" description="Peptidase M12A" evidence="5">
    <location>
        <begin position="1"/>
        <end position="71"/>
    </location>
</feature>
<dbReference type="Proteomes" id="UP000887565">
    <property type="component" value="Unplaced"/>
</dbReference>
<sequence>MMRNFEKYTANVMDTLDTPYDYGSVMHYHKLAFSRNGSPTIVPLKKDAEIGQRLKLSDIDAEKVNILYKCREEVAVGRSSSSPTTLSTTTSAAISGVLSETVRFTVASTMESTMPSLTANFETTEGLTNPTSNPSLTAYTLKQKSCNDSNDHCRMWSNIGHCKWSYKYMYNYCKKSCNLCDSRGIMENFPCKYETQLEPQFSDPVETTARPTLTSGQQSCEDKNLFCSYWARNGQCQSETKFMHKICRKACNLCENW</sequence>
<dbReference type="SUPFAM" id="SSF55486">
    <property type="entry name" value="Metalloproteases ('zincins'), catalytic domain"/>
    <property type="match status" value="1"/>
</dbReference>
<reference evidence="7" key="1">
    <citation type="submission" date="2022-11" db="UniProtKB">
        <authorList>
            <consortium name="WormBaseParasite"/>
        </authorList>
    </citation>
    <scope>IDENTIFICATION</scope>
</reference>
<keyword evidence="3" id="KW-0479">Metal-binding</keyword>
<feature type="domain" description="ShKT" evidence="4">
    <location>
        <begin position="220"/>
        <end position="254"/>
    </location>
</feature>
<dbReference type="PANTHER" id="PTHR10127:SF850">
    <property type="entry name" value="METALLOENDOPEPTIDASE"/>
    <property type="match status" value="1"/>
</dbReference>
<keyword evidence="1" id="KW-0865">Zymogen</keyword>
<dbReference type="PROSITE" id="PS51864">
    <property type="entry name" value="ASTACIN"/>
    <property type="match status" value="1"/>
</dbReference>
<dbReference type="InterPro" id="IPR003582">
    <property type="entry name" value="ShKT_dom"/>
</dbReference>
<feature type="disulfide bond" evidence="2">
    <location>
        <begin position="146"/>
        <end position="180"/>
    </location>
</feature>
<keyword evidence="3" id="KW-0862">Zinc</keyword>
<evidence type="ECO:0000259" key="5">
    <source>
        <dbReference type="PROSITE" id="PS51864"/>
    </source>
</evidence>
<dbReference type="GO" id="GO:0006508">
    <property type="term" value="P:proteolysis"/>
    <property type="evidence" value="ECO:0007669"/>
    <property type="project" value="UniProtKB-KW"/>
</dbReference>
<dbReference type="InterPro" id="IPR024079">
    <property type="entry name" value="MetalloPept_cat_dom_sf"/>
</dbReference>
<keyword evidence="3" id="KW-0378">Hydrolase</keyword>
<evidence type="ECO:0000256" key="3">
    <source>
        <dbReference type="RuleBase" id="RU361183"/>
    </source>
</evidence>
<dbReference type="GO" id="GO:0004222">
    <property type="term" value="F:metalloendopeptidase activity"/>
    <property type="evidence" value="ECO:0007669"/>
    <property type="project" value="UniProtKB-UniRule"/>
</dbReference>
<evidence type="ECO:0000256" key="2">
    <source>
        <dbReference type="PROSITE-ProRule" id="PRU01005"/>
    </source>
</evidence>
<organism evidence="6 7">
    <name type="scientific">Romanomermis culicivorax</name>
    <name type="common">Nematode worm</name>
    <dbReference type="NCBI Taxonomy" id="13658"/>
    <lineage>
        <taxon>Eukaryota</taxon>
        <taxon>Metazoa</taxon>
        <taxon>Ecdysozoa</taxon>
        <taxon>Nematoda</taxon>
        <taxon>Enoplea</taxon>
        <taxon>Dorylaimia</taxon>
        <taxon>Mermithida</taxon>
        <taxon>Mermithoidea</taxon>
        <taxon>Mermithidae</taxon>
        <taxon>Romanomermis</taxon>
    </lineage>
</organism>
<evidence type="ECO:0000313" key="6">
    <source>
        <dbReference type="Proteomes" id="UP000887565"/>
    </source>
</evidence>
<dbReference type="WBParaSite" id="nRc.2.0.1.t47169-RA">
    <property type="protein sequence ID" value="nRc.2.0.1.t47169-RA"/>
    <property type="gene ID" value="nRc.2.0.1.g47169"/>
</dbReference>
<accession>A0A915L804</accession>
<dbReference type="GO" id="GO:0046872">
    <property type="term" value="F:metal ion binding"/>
    <property type="evidence" value="ECO:0007669"/>
    <property type="project" value="UniProtKB-KW"/>
</dbReference>
<dbReference type="OMA" id="GIMENFP"/>
<dbReference type="Pfam" id="PF01549">
    <property type="entry name" value="ShK"/>
    <property type="match status" value="2"/>
</dbReference>
<name>A0A915L804_ROMCU</name>
<dbReference type="PROSITE" id="PS51670">
    <property type="entry name" value="SHKT"/>
    <property type="match status" value="2"/>
</dbReference>
<keyword evidence="3" id="KW-0482">Metalloprotease</keyword>
<dbReference type="PANTHER" id="PTHR10127">
    <property type="entry name" value="DISCOIDIN, CUB, EGF, LAMININ , AND ZINC METALLOPROTEASE DOMAIN CONTAINING"/>
    <property type="match status" value="1"/>
</dbReference>
<evidence type="ECO:0000256" key="1">
    <source>
        <dbReference type="ARBA" id="ARBA00023145"/>
    </source>
</evidence>
<dbReference type="InterPro" id="IPR001506">
    <property type="entry name" value="Peptidase_M12A"/>
</dbReference>
<dbReference type="SMART" id="SM00254">
    <property type="entry name" value="ShKT"/>
    <property type="match status" value="2"/>
</dbReference>
<evidence type="ECO:0000313" key="7">
    <source>
        <dbReference type="WBParaSite" id="nRc.2.0.1.t47169-RA"/>
    </source>
</evidence>